<dbReference type="Pfam" id="PF03732">
    <property type="entry name" value="Retrotrans_gag"/>
    <property type="match status" value="1"/>
</dbReference>
<organism evidence="3 4">
    <name type="scientific">Stephania cephalantha</name>
    <dbReference type="NCBI Taxonomy" id="152367"/>
    <lineage>
        <taxon>Eukaryota</taxon>
        <taxon>Viridiplantae</taxon>
        <taxon>Streptophyta</taxon>
        <taxon>Embryophyta</taxon>
        <taxon>Tracheophyta</taxon>
        <taxon>Spermatophyta</taxon>
        <taxon>Magnoliopsida</taxon>
        <taxon>Ranunculales</taxon>
        <taxon>Menispermaceae</taxon>
        <taxon>Menispermoideae</taxon>
        <taxon>Cissampelideae</taxon>
        <taxon>Stephania</taxon>
    </lineage>
</organism>
<proteinExistence type="predicted"/>
<evidence type="ECO:0000259" key="2">
    <source>
        <dbReference type="Pfam" id="PF03732"/>
    </source>
</evidence>
<feature type="compositionally biased region" description="Low complexity" evidence="1">
    <location>
        <begin position="154"/>
        <end position="167"/>
    </location>
</feature>
<keyword evidence="4" id="KW-1185">Reference proteome</keyword>
<dbReference type="InterPro" id="IPR005162">
    <property type="entry name" value="Retrotrans_gag_dom"/>
</dbReference>
<protein>
    <recommendedName>
        <fullName evidence="2">Retrotransposon gag domain-containing protein</fullName>
    </recommendedName>
</protein>
<comment type="caution">
    <text evidence="3">The sequence shown here is derived from an EMBL/GenBank/DDBJ whole genome shotgun (WGS) entry which is preliminary data.</text>
</comment>
<gene>
    <name evidence="3" type="ORF">Scep_009839</name>
</gene>
<dbReference type="EMBL" id="JBBNAG010000004">
    <property type="protein sequence ID" value="KAK9140158.1"/>
    <property type="molecule type" value="Genomic_DNA"/>
</dbReference>
<dbReference type="Proteomes" id="UP001419268">
    <property type="component" value="Unassembled WGS sequence"/>
</dbReference>
<evidence type="ECO:0000313" key="3">
    <source>
        <dbReference type="EMBL" id="KAK9140158.1"/>
    </source>
</evidence>
<feature type="region of interest" description="Disordered" evidence="1">
    <location>
        <begin position="125"/>
        <end position="167"/>
    </location>
</feature>
<feature type="domain" description="Retrotransposon gag" evidence="2">
    <location>
        <begin position="2"/>
        <end position="79"/>
    </location>
</feature>
<dbReference type="AlphaFoldDB" id="A0AAP0JTX0"/>
<sequence length="167" mass="19770">MWWRIVLKTRPAYETWSEFLGAFRRYYFTETMVLEKQIEFDYIEQGNMSVTEYAAKFNYLFTISWHTNMSEVTKIHKFKLSLKESISTAVSTTRTVTFIEAYKAAKGFEMTEFFHRDKERQRRCIVETGQGSNSGQRWRNRKNRRKESWDKSGDSASASSAPRSYAS</sequence>
<reference evidence="3 4" key="1">
    <citation type="submission" date="2024-01" db="EMBL/GenBank/DDBJ databases">
        <title>Genome assemblies of Stephania.</title>
        <authorList>
            <person name="Yang L."/>
        </authorList>
    </citation>
    <scope>NUCLEOTIDE SEQUENCE [LARGE SCALE GENOMIC DNA]</scope>
    <source>
        <strain evidence="3">JXDWG</strain>
        <tissue evidence="3">Leaf</tissue>
    </source>
</reference>
<accession>A0AAP0JTX0</accession>
<evidence type="ECO:0000256" key="1">
    <source>
        <dbReference type="SAM" id="MobiDB-lite"/>
    </source>
</evidence>
<name>A0AAP0JTX0_9MAGN</name>
<evidence type="ECO:0000313" key="4">
    <source>
        <dbReference type="Proteomes" id="UP001419268"/>
    </source>
</evidence>